<reference evidence="2" key="1">
    <citation type="journal article" date="2023" name="Nat. Plants">
        <title>Single-cell RNA sequencing provides a high-resolution roadmap for understanding the multicellular compartmentation of specialized metabolism.</title>
        <authorList>
            <person name="Sun S."/>
            <person name="Shen X."/>
            <person name="Li Y."/>
            <person name="Li Y."/>
            <person name="Wang S."/>
            <person name="Li R."/>
            <person name="Zhang H."/>
            <person name="Shen G."/>
            <person name="Guo B."/>
            <person name="Wei J."/>
            <person name="Xu J."/>
            <person name="St-Pierre B."/>
            <person name="Chen S."/>
            <person name="Sun C."/>
        </authorList>
    </citation>
    <scope>NUCLEOTIDE SEQUENCE [LARGE SCALE GENOMIC DNA]</scope>
</reference>
<name>A0ACC0CD18_CATRO</name>
<accession>A0ACC0CD18</accession>
<dbReference type="Proteomes" id="UP001060085">
    <property type="component" value="Linkage Group LG01"/>
</dbReference>
<protein>
    <submittedName>
        <fullName evidence="1">Uncharacterized protein</fullName>
    </submittedName>
</protein>
<proteinExistence type="predicted"/>
<dbReference type="EMBL" id="CM044701">
    <property type="protein sequence ID" value="KAI5682820.1"/>
    <property type="molecule type" value="Genomic_DNA"/>
</dbReference>
<sequence>MYQVEDSAATAASGRRRNYQTSSIPSLLGSEGSPEYWGNVGIVPENEKETIHIGASLFLNSGNKELMKMVDELQSKLEAIKAERAAETEQVQKELQMLNAENAKLQYRITHLVRALKEADCKLMSS</sequence>
<comment type="caution">
    <text evidence="1">The sequence shown here is derived from an EMBL/GenBank/DDBJ whole genome shotgun (WGS) entry which is preliminary data.</text>
</comment>
<evidence type="ECO:0000313" key="2">
    <source>
        <dbReference type="Proteomes" id="UP001060085"/>
    </source>
</evidence>
<evidence type="ECO:0000313" key="1">
    <source>
        <dbReference type="EMBL" id="KAI5682820.1"/>
    </source>
</evidence>
<organism evidence="1 2">
    <name type="scientific">Catharanthus roseus</name>
    <name type="common">Madagascar periwinkle</name>
    <name type="synonym">Vinca rosea</name>
    <dbReference type="NCBI Taxonomy" id="4058"/>
    <lineage>
        <taxon>Eukaryota</taxon>
        <taxon>Viridiplantae</taxon>
        <taxon>Streptophyta</taxon>
        <taxon>Embryophyta</taxon>
        <taxon>Tracheophyta</taxon>
        <taxon>Spermatophyta</taxon>
        <taxon>Magnoliopsida</taxon>
        <taxon>eudicotyledons</taxon>
        <taxon>Gunneridae</taxon>
        <taxon>Pentapetalae</taxon>
        <taxon>asterids</taxon>
        <taxon>lamiids</taxon>
        <taxon>Gentianales</taxon>
        <taxon>Apocynaceae</taxon>
        <taxon>Rauvolfioideae</taxon>
        <taxon>Vinceae</taxon>
        <taxon>Catharanthinae</taxon>
        <taxon>Catharanthus</taxon>
    </lineage>
</organism>
<gene>
    <name evidence="1" type="ORF">M9H77_04048</name>
</gene>
<keyword evidence="2" id="KW-1185">Reference proteome</keyword>